<gene>
    <name evidence="1" type="ORF">N2K84_16725</name>
</gene>
<name>A0AA41YD01_9BACT</name>
<dbReference type="InterPro" id="IPR027417">
    <property type="entry name" value="P-loop_NTPase"/>
</dbReference>
<evidence type="ECO:0000313" key="2">
    <source>
        <dbReference type="Proteomes" id="UP001163821"/>
    </source>
</evidence>
<proteinExistence type="predicted"/>
<dbReference type="EMBL" id="JAPAAF010000035">
    <property type="protein sequence ID" value="MCW0484388.1"/>
    <property type="molecule type" value="Genomic_DNA"/>
</dbReference>
<comment type="caution">
    <text evidence="1">The sequence shown here is derived from an EMBL/GenBank/DDBJ whole genome shotgun (WGS) entry which is preliminary data.</text>
</comment>
<protein>
    <submittedName>
        <fullName evidence="1">Cytidylate kinase-like family protein</fullName>
    </submittedName>
</protein>
<keyword evidence="1" id="KW-0808">Transferase</keyword>
<evidence type="ECO:0000313" key="1">
    <source>
        <dbReference type="EMBL" id="MCW0484388.1"/>
    </source>
</evidence>
<dbReference type="GO" id="GO:0016301">
    <property type="term" value="F:kinase activity"/>
    <property type="evidence" value="ECO:0007669"/>
    <property type="project" value="UniProtKB-KW"/>
</dbReference>
<reference evidence="1" key="1">
    <citation type="submission" date="2022-10" db="EMBL/GenBank/DDBJ databases">
        <title>Gaoshiqiia sediminis gen. nov., sp. nov., isolated from coastal sediment.</title>
        <authorList>
            <person name="Yu W.X."/>
            <person name="Mu D.S."/>
            <person name="Du J.Z."/>
            <person name="Liang Y.Q."/>
        </authorList>
    </citation>
    <scope>NUCLEOTIDE SEQUENCE</scope>
    <source>
        <strain evidence="1">A06</strain>
    </source>
</reference>
<organism evidence="1 2">
    <name type="scientific">Gaoshiqia sediminis</name>
    <dbReference type="NCBI Taxonomy" id="2986998"/>
    <lineage>
        <taxon>Bacteria</taxon>
        <taxon>Pseudomonadati</taxon>
        <taxon>Bacteroidota</taxon>
        <taxon>Bacteroidia</taxon>
        <taxon>Marinilabiliales</taxon>
        <taxon>Prolixibacteraceae</taxon>
        <taxon>Gaoshiqia</taxon>
    </lineage>
</organism>
<dbReference type="RefSeq" id="WP_282592981.1">
    <property type="nucleotide sequence ID" value="NZ_JAPAAF010000035.1"/>
</dbReference>
<dbReference type="AlphaFoldDB" id="A0AA41YD01"/>
<keyword evidence="2" id="KW-1185">Reference proteome</keyword>
<dbReference type="SUPFAM" id="SSF52540">
    <property type="entry name" value="P-loop containing nucleoside triphosphate hydrolases"/>
    <property type="match status" value="1"/>
</dbReference>
<dbReference type="Pfam" id="PF13189">
    <property type="entry name" value="Cytidylate_kin2"/>
    <property type="match status" value="1"/>
</dbReference>
<keyword evidence="1" id="KW-0418">Kinase</keyword>
<accession>A0AA41YD01</accession>
<sequence>MENTNTLVNYMNKRFGELGKKDEMKPQNAGPFITISREVGCGGEHLCNLLADELNKHVYCKRWQVISKEVLSHCAEELKIAPQKVHRLFSTGEHYAFDEVISAFTDKYYKSNRVIVKTVREVIRNFAYDGCCIILGRAAHIIAADLDNSLHLRFMAPLEWRIDAISERFKLSRPEALKYIQINEKEKDIYRKHYLKDKNAHEHFDLIIDVSRFTTEQVVRLIVAAFEIKGIPEKMKKVPYF</sequence>
<dbReference type="Proteomes" id="UP001163821">
    <property type="component" value="Unassembled WGS sequence"/>
</dbReference>
<dbReference type="Gene3D" id="3.40.50.300">
    <property type="entry name" value="P-loop containing nucleotide triphosphate hydrolases"/>
    <property type="match status" value="1"/>
</dbReference>